<protein>
    <submittedName>
        <fullName evidence="2">Zinc metallopeptidase</fullName>
    </submittedName>
</protein>
<name>A0A9D2NQS7_9FIRM</name>
<dbReference type="InterPro" id="IPR007395">
    <property type="entry name" value="Zn_peptidase_2"/>
</dbReference>
<evidence type="ECO:0000313" key="2">
    <source>
        <dbReference type="EMBL" id="HJC35693.1"/>
    </source>
</evidence>
<feature type="transmembrane region" description="Helical" evidence="1">
    <location>
        <begin position="155"/>
        <end position="175"/>
    </location>
</feature>
<gene>
    <name evidence="2" type="ORF">H9702_00995</name>
</gene>
<feature type="transmembrane region" description="Helical" evidence="1">
    <location>
        <begin position="129"/>
        <end position="149"/>
    </location>
</feature>
<sequence>MFYGFGYGSSTQYILYLLGILLAVIAQGWLSSTYSKYRAVANARGLSGAECARYILHRNGLDHIRVEMSRGGTLSDHYDPRAGVIRLSADIYQGTSIASLSVAAHECGHAIQHKENYAPLKIRDTMVPVVNLANQIGWVALFLGLVLFYRSSTLLMVGGIMLLVVLAFQLITLPVELNASSRALKILRADGMIMEQERPMASTMLKAAAFTYVASVLSTLLQILRVFLIAGSRDRRN</sequence>
<reference evidence="2" key="1">
    <citation type="journal article" date="2021" name="PeerJ">
        <title>Extensive microbial diversity within the chicken gut microbiome revealed by metagenomics and culture.</title>
        <authorList>
            <person name="Gilroy R."/>
            <person name="Ravi A."/>
            <person name="Getino M."/>
            <person name="Pursley I."/>
            <person name="Horton D.L."/>
            <person name="Alikhan N.F."/>
            <person name="Baker D."/>
            <person name="Gharbi K."/>
            <person name="Hall N."/>
            <person name="Watson M."/>
            <person name="Adriaenssens E.M."/>
            <person name="Foster-Nyarko E."/>
            <person name="Jarju S."/>
            <person name="Secka A."/>
            <person name="Antonio M."/>
            <person name="Oren A."/>
            <person name="Chaudhuri R.R."/>
            <person name="La Ragione R."/>
            <person name="Hildebrand F."/>
            <person name="Pallen M.J."/>
        </authorList>
    </citation>
    <scope>NUCLEOTIDE SEQUENCE</scope>
    <source>
        <strain evidence="2">CHK187-11901</strain>
    </source>
</reference>
<organism evidence="2 3">
    <name type="scientific">Candidatus Merdibacter merdavium</name>
    <dbReference type="NCBI Taxonomy" id="2838692"/>
    <lineage>
        <taxon>Bacteria</taxon>
        <taxon>Bacillati</taxon>
        <taxon>Bacillota</taxon>
        <taxon>Erysipelotrichia</taxon>
        <taxon>Erysipelotrichales</taxon>
        <taxon>Erysipelotrichaceae</taxon>
        <taxon>Merdibacter</taxon>
    </lineage>
</organism>
<keyword evidence="1" id="KW-0812">Transmembrane</keyword>
<proteinExistence type="predicted"/>
<feature type="transmembrane region" description="Helical" evidence="1">
    <location>
        <begin position="207"/>
        <end position="230"/>
    </location>
</feature>
<evidence type="ECO:0000313" key="3">
    <source>
        <dbReference type="Proteomes" id="UP000823896"/>
    </source>
</evidence>
<keyword evidence="1" id="KW-0472">Membrane</keyword>
<dbReference type="PANTHER" id="PTHR36434">
    <property type="entry name" value="MEMBRANE PROTEASE YUGP-RELATED"/>
    <property type="match status" value="1"/>
</dbReference>
<reference evidence="2" key="2">
    <citation type="submission" date="2021-04" db="EMBL/GenBank/DDBJ databases">
        <authorList>
            <person name="Gilroy R."/>
        </authorList>
    </citation>
    <scope>NUCLEOTIDE SEQUENCE</scope>
    <source>
        <strain evidence="2">CHK187-11901</strain>
    </source>
</reference>
<feature type="transmembrane region" description="Helical" evidence="1">
    <location>
        <begin position="12"/>
        <end position="30"/>
    </location>
</feature>
<dbReference type="Pfam" id="PF04298">
    <property type="entry name" value="Zn_peptidase_2"/>
    <property type="match status" value="1"/>
</dbReference>
<dbReference type="PANTHER" id="PTHR36434:SF1">
    <property type="entry name" value="MEMBRANE PROTEASE YUGP-RELATED"/>
    <property type="match status" value="1"/>
</dbReference>
<evidence type="ECO:0000256" key="1">
    <source>
        <dbReference type="SAM" id="Phobius"/>
    </source>
</evidence>
<comment type="caution">
    <text evidence="2">The sequence shown here is derived from an EMBL/GenBank/DDBJ whole genome shotgun (WGS) entry which is preliminary data.</text>
</comment>
<dbReference type="Proteomes" id="UP000823896">
    <property type="component" value="Unassembled WGS sequence"/>
</dbReference>
<dbReference type="EMBL" id="DWWM01000005">
    <property type="protein sequence ID" value="HJC35693.1"/>
    <property type="molecule type" value="Genomic_DNA"/>
</dbReference>
<accession>A0A9D2NQS7</accession>
<keyword evidence="1" id="KW-1133">Transmembrane helix</keyword>
<dbReference type="AlphaFoldDB" id="A0A9D2NQS7"/>